<evidence type="ECO:0000313" key="3">
    <source>
        <dbReference type="Ensembl" id="ENSEBUP00000003105.1"/>
    </source>
</evidence>
<dbReference type="PROSITE" id="PS50853">
    <property type="entry name" value="FN3"/>
    <property type="match status" value="2"/>
</dbReference>
<reference evidence="3" key="1">
    <citation type="submission" date="2025-08" db="UniProtKB">
        <authorList>
            <consortium name="Ensembl"/>
        </authorList>
    </citation>
    <scope>IDENTIFICATION</scope>
</reference>
<organism evidence="3 4">
    <name type="scientific">Eptatretus burgeri</name>
    <name type="common">Inshore hagfish</name>
    <dbReference type="NCBI Taxonomy" id="7764"/>
    <lineage>
        <taxon>Eukaryota</taxon>
        <taxon>Metazoa</taxon>
        <taxon>Chordata</taxon>
        <taxon>Craniata</taxon>
        <taxon>Vertebrata</taxon>
        <taxon>Cyclostomata</taxon>
        <taxon>Myxini</taxon>
        <taxon>Myxiniformes</taxon>
        <taxon>Myxinidae</taxon>
        <taxon>Eptatretinae</taxon>
        <taxon>Eptatretus</taxon>
    </lineage>
</organism>
<accession>A0A8C4N8S2</accession>
<dbReference type="InterPro" id="IPR003961">
    <property type="entry name" value="FN3_dom"/>
</dbReference>
<dbReference type="Pfam" id="PF00041">
    <property type="entry name" value="fn3"/>
    <property type="match status" value="2"/>
</dbReference>
<name>A0A8C4N8S2_EPTBU</name>
<dbReference type="CDD" id="cd00063">
    <property type="entry name" value="FN3"/>
    <property type="match status" value="2"/>
</dbReference>
<dbReference type="OMA" id="VFRIRAC"/>
<sequence length="181" mass="20269">MVLIIAPLIMTFADIPGPPQPPFGIEDIDADACTLTWHIPLEDGGSHITNYVVERCDTCMGEWITTLSAVSKTSCRIGKLITGHEYMFRVRAENRFGVSEPLTSDKMIAQYQFSVPSEPLNMRITKVGKECIFVAWDRPEKDGGSPITGYIIERKERNSILWVKANDTAVRSTELSLCKPY</sequence>
<proteinExistence type="predicted"/>
<keyword evidence="1" id="KW-0393">Immunoglobulin domain</keyword>
<dbReference type="SUPFAM" id="SSF49265">
    <property type="entry name" value="Fibronectin type III"/>
    <property type="match status" value="1"/>
</dbReference>
<reference evidence="3" key="2">
    <citation type="submission" date="2025-09" db="UniProtKB">
        <authorList>
            <consortium name="Ensembl"/>
        </authorList>
    </citation>
    <scope>IDENTIFICATION</scope>
</reference>
<dbReference type="InterPro" id="IPR036116">
    <property type="entry name" value="FN3_sf"/>
</dbReference>
<dbReference type="PANTHER" id="PTHR14340:SF13">
    <property type="entry name" value="TITIN"/>
    <property type="match status" value="1"/>
</dbReference>
<dbReference type="GeneTree" id="ENSGT01150000286978"/>
<dbReference type="Gene3D" id="2.60.40.10">
    <property type="entry name" value="Immunoglobulins"/>
    <property type="match status" value="2"/>
</dbReference>
<dbReference type="PRINTS" id="PR00014">
    <property type="entry name" value="FNTYPEIII"/>
</dbReference>
<dbReference type="GO" id="GO:0031430">
    <property type="term" value="C:M band"/>
    <property type="evidence" value="ECO:0007669"/>
    <property type="project" value="TreeGrafter"/>
</dbReference>
<dbReference type="InterPro" id="IPR013783">
    <property type="entry name" value="Ig-like_fold"/>
</dbReference>
<evidence type="ECO:0000259" key="2">
    <source>
        <dbReference type="PROSITE" id="PS50853"/>
    </source>
</evidence>
<dbReference type="Proteomes" id="UP000694388">
    <property type="component" value="Unplaced"/>
</dbReference>
<keyword evidence="4" id="KW-1185">Reference proteome</keyword>
<dbReference type="SMART" id="SM00060">
    <property type="entry name" value="FN3"/>
    <property type="match status" value="2"/>
</dbReference>
<dbReference type="GO" id="GO:0008307">
    <property type="term" value="F:structural constituent of muscle"/>
    <property type="evidence" value="ECO:0007669"/>
    <property type="project" value="TreeGrafter"/>
</dbReference>
<feature type="domain" description="Fibronectin type-III" evidence="2">
    <location>
        <begin position="118"/>
        <end position="181"/>
    </location>
</feature>
<evidence type="ECO:0000256" key="1">
    <source>
        <dbReference type="ARBA" id="ARBA00023319"/>
    </source>
</evidence>
<evidence type="ECO:0000313" key="4">
    <source>
        <dbReference type="Proteomes" id="UP000694388"/>
    </source>
</evidence>
<dbReference type="GO" id="GO:0048738">
    <property type="term" value="P:cardiac muscle tissue development"/>
    <property type="evidence" value="ECO:0007669"/>
    <property type="project" value="TreeGrafter"/>
</dbReference>
<dbReference type="AlphaFoldDB" id="A0A8C4N8S2"/>
<protein>
    <recommendedName>
        <fullName evidence="2">Fibronectin type-III domain-containing protein</fullName>
    </recommendedName>
</protein>
<dbReference type="Ensembl" id="ENSEBUT00000003469.1">
    <property type="protein sequence ID" value="ENSEBUP00000003105.1"/>
    <property type="gene ID" value="ENSEBUG00000002295.1"/>
</dbReference>
<dbReference type="GO" id="GO:0045214">
    <property type="term" value="P:sarcomere organization"/>
    <property type="evidence" value="ECO:0007669"/>
    <property type="project" value="TreeGrafter"/>
</dbReference>
<feature type="domain" description="Fibronectin type-III" evidence="2">
    <location>
        <begin position="18"/>
        <end position="117"/>
    </location>
</feature>
<dbReference type="FunFam" id="2.60.40.10:FF:000003">
    <property type="entry name" value="Titin isoform E"/>
    <property type="match status" value="1"/>
</dbReference>
<dbReference type="PANTHER" id="PTHR14340">
    <property type="entry name" value="MICROFIBRIL-ASSOCIATED GLYCOPROTEIN 3"/>
    <property type="match status" value="1"/>
</dbReference>